<gene>
    <name evidence="2" type="ORF">Xbed_00644</name>
</gene>
<evidence type="ECO:0000313" key="2">
    <source>
        <dbReference type="EMBL" id="OTA21415.1"/>
    </source>
</evidence>
<dbReference type="AlphaFoldDB" id="A0A1Y2SQQ0"/>
<dbReference type="RefSeq" id="WP_086111506.1">
    <property type="nucleotide sequence ID" value="NZ_CAWNHF010000134.1"/>
</dbReference>
<sequence>MIYIVISLFMLVPFFFAVKGFLLSHQVHHNVAGILLAIAAMAFHMYVFRFNKIPFVHVALPHQPIVFYGAIFVAFLHGVIYSLCFGRYYGKAIYEEH</sequence>
<keyword evidence="3" id="KW-1185">Reference proteome</keyword>
<feature type="transmembrane region" description="Helical" evidence="1">
    <location>
        <begin position="6"/>
        <end position="24"/>
    </location>
</feature>
<proteinExistence type="predicted"/>
<protein>
    <submittedName>
        <fullName evidence="2">Uncharacterized protein</fullName>
    </submittedName>
</protein>
<comment type="caution">
    <text evidence="2">The sequence shown here is derived from an EMBL/GenBank/DDBJ whole genome shotgun (WGS) entry which is preliminary data.</text>
</comment>
<evidence type="ECO:0000256" key="1">
    <source>
        <dbReference type="SAM" id="Phobius"/>
    </source>
</evidence>
<feature type="transmembrane region" description="Helical" evidence="1">
    <location>
        <begin position="65"/>
        <end position="84"/>
    </location>
</feature>
<keyword evidence="1" id="KW-0812">Transmembrane</keyword>
<dbReference type="EMBL" id="MUBK01000003">
    <property type="protein sequence ID" value="OTA21415.1"/>
    <property type="molecule type" value="Genomic_DNA"/>
</dbReference>
<keyword evidence="1" id="KW-1133">Transmembrane helix</keyword>
<dbReference type="Proteomes" id="UP000194204">
    <property type="component" value="Unassembled WGS sequence"/>
</dbReference>
<accession>A0A1Y2SQQ0</accession>
<feature type="transmembrane region" description="Helical" evidence="1">
    <location>
        <begin position="31"/>
        <end position="50"/>
    </location>
</feature>
<name>A0A1Y2SQQ0_9GAMM</name>
<keyword evidence="1" id="KW-0472">Membrane</keyword>
<reference evidence="2 3" key="1">
    <citation type="submission" date="2017-01" db="EMBL/GenBank/DDBJ databases">
        <title>Deconstructing symbiosis and pathogenesis requirements using a combined genomic-metabolomic approach.</title>
        <authorList>
            <person name="Tobias N.J."/>
            <person name="Wolff H."/>
            <person name="Djahanschiri B."/>
            <person name="Ebersberger I."/>
            <person name="Bode H.B."/>
        </authorList>
    </citation>
    <scope>NUCLEOTIDE SEQUENCE [LARGE SCALE GENOMIC DNA]</scope>
    <source>
        <strain evidence="2 3">DSM 4764</strain>
    </source>
</reference>
<dbReference type="OrthoDB" id="6445625at2"/>
<evidence type="ECO:0000313" key="3">
    <source>
        <dbReference type="Proteomes" id="UP000194204"/>
    </source>
</evidence>
<organism evidence="2 3">
    <name type="scientific">Xenorhabdus beddingii</name>
    <dbReference type="NCBI Taxonomy" id="40578"/>
    <lineage>
        <taxon>Bacteria</taxon>
        <taxon>Pseudomonadati</taxon>
        <taxon>Pseudomonadota</taxon>
        <taxon>Gammaproteobacteria</taxon>
        <taxon>Enterobacterales</taxon>
        <taxon>Morganellaceae</taxon>
        <taxon>Xenorhabdus</taxon>
    </lineage>
</organism>